<proteinExistence type="predicted"/>
<name>A0AA88IJX8_ARTSF</name>
<keyword evidence="2" id="KW-1185">Reference proteome</keyword>
<feature type="non-terminal residue" evidence="1">
    <location>
        <position position="1"/>
    </location>
</feature>
<protein>
    <submittedName>
        <fullName evidence="1">Uncharacterized protein</fullName>
    </submittedName>
</protein>
<evidence type="ECO:0000313" key="1">
    <source>
        <dbReference type="EMBL" id="KAK2723082.1"/>
    </source>
</evidence>
<feature type="non-terminal residue" evidence="1">
    <location>
        <position position="87"/>
    </location>
</feature>
<sequence>DIRAQANTFPAKYFDTIRLPQDIKQTAQKQIYYYGSRIPGRGTCQVTASYQSQVALKLQFRVVKTDSVSILGLRSSINLNLVKLITN</sequence>
<accession>A0AA88IJX8</accession>
<organism evidence="1 2">
    <name type="scientific">Artemia franciscana</name>
    <name type="common">Brine shrimp</name>
    <name type="synonym">Artemia sanfranciscana</name>
    <dbReference type="NCBI Taxonomy" id="6661"/>
    <lineage>
        <taxon>Eukaryota</taxon>
        <taxon>Metazoa</taxon>
        <taxon>Ecdysozoa</taxon>
        <taxon>Arthropoda</taxon>
        <taxon>Crustacea</taxon>
        <taxon>Branchiopoda</taxon>
        <taxon>Anostraca</taxon>
        <taxon>Artemiidae</taxon>
        <taxon>Artemia</taxon>
    </lineage>
</organism>
<comment type="caution">
    <text evidence="1">The sequence shown here is derived from an EMBL/GenBank/DDBJ whole genome shotgun (WGS) entry which is preliminary data.</text>
</comment>
<evidence type="ECO:0000313" key="2">
    <source>
        <dbReference type="Proteomes" id="UP001187531"/>
    </source>
</evidence>
<dbReference type="EMBL" id="JAVRJZ010000005">
    <property type="protein sequence ID" value="KAK2723082.1"/>
    <property type="molecule type" value="Genomic_DNA"/>
</dbReference>
<reference evidence="1" key="1">
    <citation type="submission" date="2023-07" db="EMBL/GenBank/DDBJ databases">
        <title>Chromosome-level genome assembly of Artemia franciscana.</title>
        <authorList>
            <person name="Jo E."/>
        </authorList>
    </citation>
    <scope>NUCLEOTIDE SEQUENCE</scope>
    <source>
        <tissue evidence="1">Whole body</tissue>
    </source>
</reference>
<gene>
    <name evidence="1" type="ORF">QYM36_003322</name>
</gene>
<dbReference type="AlphaFoldDB" id="A0AA88IJX8"/>
<dbReference type="Proteomes" id="UP001187531">
    <property type="component" value="Unassembled WGS sequence"/>
</dbReference>